<keyword evidence="4" id="KW-1185">Reference proteome</keyword>
<feature type="region of interest" description="Disordered" evidence="1">
    <location>
        <begin position="49"/>
        <end position="90"/>
    </location>
</feature>
<dbReference type="HOGENOM" id="CLU_1224583_0_0_1"/>
<feature type="compositionally biased region" description="Pro residues" evidence="1">
    <location>
        <begin position="216"/>
        <end position="226"/>
    </location>
</feature>
<dbReference type="InParanoid" id="A0A067LX16"/>
<evidence type="ECO:0000313" key="3">
    <source>
        <dbReference type="EMBL" id="KDQ07918.1"/>
    </source>
</evidence>
<feature type="compositionally biased region" description="Pro residues" evidence="1">
    <location>
        <begin position="53"/>
        <end position="73"/>
    </location>
</feature>
<dbReference type="Proteomes" id="UP000027195">
    <property type="component" value="Unassembled WGS sequence"/>
</dbReference>
<feature type="compositionally biased region" description="Pro residues" evidence="1">
    <location>
        <begin position="135"/>
        <end position="150"/>
    </location>
</feature>
<protein>
    <recommendedName>
        <fullName evidence="5">Hydrophobin</fullName>
    </recommendedName>
</protein>
<proteinExistence type="predicted"/>
<keyword evidence="2" id="KW-0732">Signal</keyword>
<gene>
    <name evidence="3" type="ORF">BOTBODRAFT_588767</name>
</gene>
<evidence type="ECO:0000313" key="4">
    <source>
        <dbReference type="Proteomes" id="UP000027195"/>
    </source>
</evidence>
<feature type="chain" id="PRO_5001644190" description="Hydrophobin" evidence="2">
    <location>
        <begin position="22"/>
        <end position="226"/>
    </location>
</feature>
<feature type="region of interest" description="Disordered" evidence="1">
    <location>
        <begin position="129"/>
        <end position="150"/>
    </location>
</feature>
<organism evidence="3 4">
    <name type="scientific">Botryobasidium botryosum (strain FD-172 SS1)</name>
    <dbReference type="NCBI Taxonomy" id="930990"/>
    <lineage>
        <taxon>Eukaryota</taxon>
        <taxon>Fungi</taxon>
        <taxon>Dikarya</taxon>
        <taxon>Basidiomycota</taxon>
        <taxon>Agaricomycotina</taxon>
        <taxon>Agaricomycetes</taxon>
        <taxon>Cantharellales</taxon>
        <taxon>Botryobasidiaceae</taxon>
        <taxon>Botryobasidium</taxon>
    </lineage>
</organism>
<dbReference type="AlphaFoldDB" id="A0A067LX16"/>
<feature type="signal peptide" evidence="2">
    <location>
        <begin position="1"/>
        <end position="21"/>
    </location>
</feature>
<evidence type="ECO:0000256" key="2">
    <source>
        <dbReference type="SAM" id="SignalP"/>
    </source>
</evidence>
<evidence type="ECO:0000256" key="1">
    <source>
        <dbReference type="SAM" id="MobiDB-lite"/>
    </source>
</evidence>
<dbReference type="EMBL" id="KL198098">
    <property type="protein sequence ID" value="KDQ07918.1"/>
    <property type="molecule type" value="Genomic_DNA"/>
</dbReference>
<sequence>MVRIFVSLLGATLALSSLAGARPMAGNEALSARQTNDCVDSPAGCYGGINNPTAPPPSAPAPGGPPPPAPPAPTAESVADPNPSGIVVDGCEDSGPGCYGGIADLKTAPLTTRQDPDCADSAAGCFNNGNSGAPPSAPAPGGPPPPAPPAPYVSPLPVLCVTPLIDYCSDGAELPRATLLLTPLVPPPMTVRTPRKDVSAEAVLPARPVRRRPHLPLLPPPPRPPA</sequence>
<feature type="region of interest" description="Disordered" evidence="1">
    <location>
        <begin position="191"/>
        <end position="226"/>
    </location>
</feature>
<name>A0A067LX16_BOTB1</name>
<evidence type="ECO:0008006" key="5">
    <source>
        <dbReference type="Google" id="ProtNLM"/>
    </source>
</evidence>
<accession>A0A067LX16</accession>
<reference evidence="4" key="1">
    <citation type="journal article" date="2014" name="Proc. Natl. Acad. Sci. U.S.A.">
        <title>Extensive sampling of basidiomycete genomes demonstrates inadequacy of the white-rot/brown-rot paradigm for wood decay fungi.</title>
        <authorList>
            <person name="Riley R."/>
            <person name="Salamov A.A."/>
            <person name="Brown D.W."/>
            <person name="Nagy L.G."/>
            <person name="Floudas D."/>
            <person name="Held B.W."/>
            <person name="Levasseur A."/>
            <person name="Lombard V."/>
            <person name="Morin E."/>
            <person name="Otillar R."/>
            <person name="Lindquist E.A."/>
            <person name="Sun H."/>
            <person name="LaButti K.M."/>
            <person name="Schmutz J."/>
            <person name="Jabbour D."/>
            <person name="Luo H."/>
            <person name="Baker S.E."/>
            <person name="Pisabarro A.G."/>
            <person name="Walton J.D."/>
            <person name="Blanchette R.A."/>
            <person name="Henrissat B."/>
            <person name="Martin F."/>
            <person name="Cullen D."/>
            <person name="Hibbett D.S."/>
            <person name="Grigoriev I.V."/>
        </authorList>
    </citation>
    <scope>NUCLEOTIDE SEQUENCE [LARGE SCALE GENOMIC DNA]</scope>
    <source>
        <strain evidence="4">FD-172 SS1</strain>
    </source>
</reference>